<dbReference type="RefSeq" id="WP_019749723.1">
    <property type="nucleotide sequence ID" value="NZ_JBHMAS010000087.1"/>
</dbReference>
<organism evidence="4 5">
    <name type="scientific">Rhodococcus baikonurensis</name>
    <dbReference type="NCBI Taxonomy" id="172041"/>
    <lineage>
        <taxon>Bacteria</taxon>
        <taxon>Bacillati</taxon>
        <taxon>Actinomycetota</taxon>
        <taxon>Actinomycetes</taxon>
        <taxon>Mycobacteriales</taxon>
        <taxon>Nocardiaceae</taxon>
        <taxon>Rhodococcus</taxon>
        <taxon>Rhodococcus erythropolis group</taxon>
    </lineage>
</organism>
<protein>
    <recommendedName>
        <fullName evidence="3">DUF8176 domain-containing protein</fullName>
    </recommendedName>
</protein>
<reference evidence="4 5" key="1">
    <citation type="submission" date="2024-09" db="EMBL/GenBank/DDBJ databases">
        <authorList>
            <person name="Sun Q."/>
            <person name="Mori K."/>
        </authorList>
    </citation>
    <scope>NUCLEOTIDE SEQUENCE [LARGE SCALE GENOMIC DNA]</scope>
    <source>
        <strain evidence="4 5">JCM 11411</strain>
    </source>
</reference>
<evidence type="ECO:0000256" key="1">
    <source>
        <dbReference type="SAM" id="MobiDB-lite"/>
    </source>
</evidence>
<proteinExistence type="predicted"/>
<evidence type="ECO:0000256" key="2">
    <source>
        <dbReference type="SAM" id="Phobius"/>
    </source>
</evidence>
<feature type="region of interest" description="Disordered" evidence="1">
    <location>
        <begin position="15"/>
        <end position="48"/>
    </location>
</feature>
<keyword evidence="2" id="KW-0812">Transmembrane</keyword>
<evidence type="ECO:0000313" key="5">
    <source>
        <dbReference type="Proteomes" id="UP001589587"/>
    </source>
</evidence>
<evidence type="ECO:0000313" key="4">
    <source>
        <dbReference type="EMBL" id="MFB9784270.1"/>
    </source>
</evidence>
<dbReference type="Pfam" id="PF26527">
    <property type="entry name" value="DUF8176"/>
    <property type="match status" value="1"/>
</dbReference>
<keyword evidence="2" id="KW-1133">Transmembrane helix</keyword>
<accession>A0ABV5XP57</accession>
<name>A0ABV5XP57_9NOCA</name>
<feature type="compositionally biased region" description="Low complexity" evidence="1">
    <location>
        <begin position="21"/>
        <end position="31"/>
    </location>
</feature>
<keyword evidence="5" id="KW-1185">Reference proteome</keyword>
<feature type="region of interest" description="Disordered" evidence="1">
    <location>
        <begin position="83"/>
        <end position="126"/>
    </location>
</feature>
<feature type="transmembrane region" description="Helical" evidence="2">
    <location>
        <begin position="51"/>
        <end position="69"/>
    </location>
</feature>
<gene>
    <name evidence="4" type="ORF">ACFFQ6_31695</name>
</gene>
<evidence type="ECO:0000259" key="3">
    <source>
        <dbReference type="Pfam" id="PF26527"/>
    </source>
</evidence>
<keyword evidence="2" id="KW-0472">Membrane</keyword>
<sequence>MTNTKRHPAVIDLLGGTPHGAAADTATTVTVPTPPTAPKRPRTKDSRSPRLRYVAALIAVLALLGWLFLRLLSDNDERAQERIADETDTSETAPTLDAIPPALGVAAPTPEPDPTGCRTDPGDQKSGPGVIAAFEHAYYVTRSGTAVRALTTPDTSLPAKETIQAGIDTVPKGTTHCVRITPIAARIYSVALTEIRTDQAPGQFSQTITTKDIDGRWFVDSIS</sequence>
<dbReference type="EMBL" id="JBHMAS010000087">
    <property type="protein sequence ID" value="MFB9784270.1"/>
    <property type="molecule type" value="Genomic_DNA"/>
</dbReference>
<feature type="domain" description="DUF8176" evidence="3">
    <location>
        <begin position="118"/>
        <end position="222"/>
    </location>
</feature>
<comment type="caution">
    <text evidence="4">The sequence shown here is derived from an EMBL/GenBank/DDBJ whole genome shotgun (WGS) entry which is preliminary data.</text>
</comment>
<dbReference type="Proteomes" id="UP001589587">
    <property type="component" value="Unassembled WGS sequence"/>
</dbReference>
<dbReference type="InterPro" id="IPR058489">
    <property type="entry name" value="DUF8176"/>
</dbReference>